<dbReference type="EMBL" id="OUNR01000012">
    <property type="protein sequence ID" value="SPP64919.1"/>
    <property type="molecule type" value="Genomic_DNA"/>
</dbReference>
<gene>
    <name evidence="1" type="ORF">NITLEN_20559</name>
</gene>
<keyword evidence="2" id="KW-1185">Reference proteome</keyword>
<dbReference type="Proteomes" id="UP000248168">
    <property type="component" value="Unassembled WGS sequence"/>
</dbReference>
<sequence>MAMLPVEPGMSELVRENIAAPSHREALSNIYCPVVIIPDAISVGIALIHFSVRQLADCNLIAEGKDDSGRDSYHASTAPLFARCETTASGEAVLALSGIRTVKVRIPYHKVRMRRCHNKFAISMRYD</sequence>
<reference evidence="2" key="1">
    <citation type="submission" date="2018-04" db="EMBL/GenBank/DDBJ databases">
        <authorList>
            <person name="Lucker S."/>
            <person name="Sakoula D."/>
        </authorList>
    </citation>
    <scope>NUCLEOTIDE SEQUENCE [LARGE SCALE GENOMIC DNA]</scope>
</reference>
<evidence type="ECO:0000313" key="1">
    <source>
        <dbReference type="EMBL" id="SPP64919.1"/>
    </source>
</evidence>
<proteinExistence type="predicted"/>
<accession>A0A330LDC4</accession>
<protein>
    <submittedName>
        <fullName evidence="1">Uncharacterized protein</fullName>
    </submittedName>
</protein>
<evidence type="ECO:0000313" key="2">
    <source>
        <dbReference type="Proteomes" id="UP000248168"/>
    </source>
</evidence>
<name>A0A330LDC4_9BACT</name>
<organism evidence="1 2">
    <name type="scientific">Nitrospira lenta</name>
    <dbReference type="NCBI Taxonomy" id="1436998"/>
    <lineage>
        <taxon>Bacteria</taxon>
        <taxon>Pseudomonadati</taxon>
        <taxon>Nitrospirota</taxon>
        <taxon>Nitrospiria</taxon>
        <taxon>Nitrospirales</taxon>
        <taxon>Nitrospiraceae</taxon>
        <taxon>Nitrospira</taxon>
    </lineage>
</organism>
<dbReference type="InParanoid" id="A0A330LDC4"/>
<dbReference type="AlphaFoldDB" id="A0A330LDC4"/>